<accession>A0AAJ5Z0A3</accession>
<protein>
    <submittedName>
        <fullName evidence="3">Uncharacterized protein</fullName>
    </submittedName>
</protein>
<feature type="compositionally biased region" description="Low complexity" evidence="2">
    <location>
        <begin position="75"/>
        <end position="87"/>
    </location>
</feature>
<feature type="region of interest" description="Disordered" evidence="2">
    <location>
        <begin position="705"/>
        <end position="742"/>
    </location>
</feature>
<feature type="compositionally biased region" description="Polar residues" evidence="2">
    <location>
        <begin position="49"/>
        <end position="68"/>
    </location>
</feature>
<evidence type="ECO:0000313" key="4">
    <source>
        <dbReference type="Proteomes" id="UP001219567"/>
    </source>
</evidence>
<dbReference type="Proteomes" id="UP001219567">
    <property type="component" value="Chromosome 3"/>
</dbReference>
<feature type="compositionally biased region" description="Basic and acidic residues" evidence="2">
    <location>
        <begin position="597"/>
        <end position="607"/>
    </location>
</feature>
<dbReference type="EMBL" id="CP119945">
    <property type="protein sequence ID" value="WFC99864.1"/>
    <property type="molecule type" value="Genomic_DNA"/>
</dbReference>
<sequence>MSNRIAALKALYEGGAQDQSEGSIDQSIVPSRNDATLDFDLEDSLSLRQSGGASGAFLSSTDAENTGVSQEESDSQTISSSEDSTTSLPQKKDSQASFGNQATPRKGNQATSASHTPTTASRKARTDATPSRAMTLDDLDESSLSASLRASQLLPNEDAVDELLEDDAEASQERSRSGHWGVQEMQRRTAAGISIKSTQQKIDQLTAERDDLKIEVDFHRRNMSPDDVGAEVISLRQEKLAYVRRLQKLNELVKGQDQALKTVNKQVKAWETKIQDYDGLQERLSHAEQQALTAQNELEALQNRSTNQTKYEELEAALRTQQLENEALERELATLSEAQAQASSKGAQESRDAEWQDLRADLQAAEEEIDYLRNHPQSAETDMIQRLQHQIDDHQETIASLQDALAAERLILAEKDGELDRMDQEQQELHNAYTELQQELAIRTESESNALKQAQQLDAENQRLEQELQQAHSYHEGLTHALRDKLSDTAMQLNDAQRTTEVLHTDLDQIRNERDSLLDLVERQDTKHAELEALNSRLNAKLIELVKDLKDEEDARERADSHWTQRYTSSEVQTKRAIETQAELIESLEAQVSQLRKDKQQIENEHRKLQRSLQSQDTQQVRRQQDHEQRREALETDRVRYEREATRLATELERVQSQLEQAEEHLAQANDHTHHLQTESKELASALQTEVRARLHAQERLEVMQKQLEDSRTASSTARSRRSDLDRSPGSARKPDGCHPAQLAERNQLLATVYEQLIKILSDSPATAGIVRKHGADDRSSTDAQLVYHHYSQFSERMLLLVRRFGAIRTKFEQRTRAIERDQTDQLTTLRRQQETRLGQIERIERSIKTAVAKQGQWRKRLADTEAEFALLQKTNHALQQQLTRVRDPVSANDLHGSPTTKASDTPTRWSVRLRELEQRVKEAEERVKRERLGAREARARDEAKIRYVVPPPPTILTNSHLQTLVQRLDTPPAA</sequence>
<proteinExistence type="predicted"/>
<feature type="compositionally biased region" description="Basic and acidic residues" evidence="2">
    <location>
        <begin position="623"/>
        <end position="638"/>
    </location>
</feature>
<reference evidence="3 4" key="1">
    <citation type="submission" date="2023-03" db="EMBL/GenBank/DDBJ databases">
        <title>Mating type loci evolution in Malassezia.</title>
        <authorList>
            <person name="Coelho M.A."/>
        </authorList>
    </citation>
    <scope>NUCLEOTIDE SEQUENCE [LARGE SCALE GENOMIC DNA]</scope>
    <source>
        <strain evidence="3 4">CBS 9725</strain>
    </source>
</reference>
<evidence type="ECO:0000256" key="2">
    <source>
        <dbReference type="SAM" id="MobiDB-lite"/>
    </source>
</evidence>
<organism evidence="3 4">
    <name type="scientific">Malassezia yamatoensis</name>
    <dbReference type="NCBI Taxonomy" id="253288"/>
    <lineage>
        <taxon>Eukaryota</taxon>
        <taxon>Fungi</taxon>
        <taxon>Dikarya</taxon>
        <taxon>Basidiomycota</taxon>
        <taxon>Ustilaginomycotina</taxon>
        <taxon>Malasseziomycetes</taxon>
        <taxon>Malasseziales</taxon>
        <taxon>Malasseziaceae</taxon>
        <taxon>Malassezia</taxon>
    </lineage>
</organism>
<feature type="compositionally biased region" description="Polar residues" evidence="2">
    <location>
        <begin position="95"/>
        <end position="109"/>
    </location>
</feature>
<evidence type="ECO:0000313" key="3">
    <source>
        <dbReference type="EMBL" id="WFC99864.1"/>
    </source>
</evidence>
<keyword evidence="1" id="KW-0175">Coiled coil</keyword>
<gene>
    <name evidence="3" type="ORF">MYAM1_002610</name>
</gene>
<feature type="region of interest" description="Disordered" evidence="2">
    <location>
        <begin position="49"/>
        <end position="140"/>
    </location>
</feature>
<evidence type="ECO:0000256" key="1">
    <source>
        <dbReference type="SAM" id="Coils"/>
    </source>
</evidence>
<feature type="compositionally biased region" description="Low complexity" evidence="2">
    <location>
        <begin position="110"/>
        <end position="121"/>
    </location>
</feature>
<feature type="region of interest" description="Disordered" evidence="2">
    <location>
        <begin position="597"/>
        <end position="638"/>
    </location>
</feature>
<name>A0AAJ5Z0A3_9BASI</name>
<dbReference type="AlphaFoldDB" id="A0AAJ5Z0A3"/>
<feature type="coiled-coil region" evidence="1">
    <location>
        <begin position="914"/>
        <end position="941"/>
    </location>
</feature>
<feature type="compositionally biased region" description="Basic and acidic residues" evidence="2">
    <location>
        <begin position="721"/>
        <end position="737"/>
    </location>
</feature>
<feature type="coiled-coil region" evidence="1">
    <location>
        <begin position="195"/>
        <end position="222"/>
    </location>
</feature>
<keyword evidence="4" id="KW-1185">Reference proteome</keyword>